<evidence type="ECO:0000313" key="5">
    <source>
        <dbReference type="EMBL" id="CAD7639973.1"/>
    </source>
</evidence>
<dbReference type="EMBL" id="OC915339">
    <property type="protein sequence ID" value="CAD7639973.1"/>
    <property type="molecule type" value="Genomic_DNA"/>
</dbReference>
<dbReference type="EMBL" id="CAJPVJ010000514">
    <property type="protein sequence ID" value="CAG2162722.1"/>
    <property type="molecule type" value="Genomic_DNA"/>
</dbReference>
<dbReference type="Gene3D" id="3.30.470.20">
    <property type="entry name" value="ATP-grasp fold, B domain"/>
    <property type="match status" value="1"/>
</dbReference>
<dbReference type="InterPro" id="IPR057106">
    <property type="entry name" value="NXPE4_C"/>
</dbReference>
<accession>A0A7R9LEF1</accession>
<dbReference type="Pfam" id="PF24536">
    <property type="entry name" value="NXPE4_C"/>
    <property type="match status" value="1"/>
</dbReference>
<dbReference type="InterPro" id="IPR025883">
    <property type="entry name" value="Cadherin-like_domain"/>
</dbReference>
<evidence type="ECO:0000256" key="1">
    <source>
        <dbReference type="ARBA" id="ARBA00009199"/>
    </source>
</evidence>
<dbReference type="Pfam" id="PF12733">
    <property type="entry name" value="Cadherin-like"/>
    <property type="match status" value="1"/>
</dbReference>
<dbReference type="InterPro" id="IPR023631">
    <property type="entry name" value="Amidase_dom"/>
</dbReference>
<dbReference type="InterPro" id="IPR020556">
    <property type="entry name" value="Amidase_CS"/>
</dbReference>
<dbReference type="Proteomes" id="UP000728032">
    <property type="component" value="Unassembled WGS sequence"/>
</dbReference>
<feature type="domain" description="NXPE C-terminal" evidence="4">
    <location>
        <begin position="708"/>
        <end position="838"/>
    </location>
</feature>
<evidence type="ECO:0000313" key="6">
    <source>
        <dbReference type="Proteomes" id="UP000728032"/>
    </source>
</evidence>
<feature type="domain" description="Amidase" evidence="2">
    <location>
        <begin position="948"/>
        <end position="1388"/>
    </location>
</feature>
<evidence type="ECO:0000259" key="4">
    <source>
        <dbReference type="Pfam" id="PF24536"/>
    </source>
</evidence>
<dbReference type="Pfam" id="PF03133">
    <property type="entry name" value="TTL"/>
    <property type="match status" value="2"/>
</dbReference>
<dbReference type="SUPFAM" id="SSF56059">
    <property type="entry name" value="Glutathione synthetase ATP-binding domain-like"/>
    <property type="match status" value="1"/>
</dbReference>
<dbReference type="SUPFAM" id="SSF75304">
    <property type="entry name" value="Amidase signature (AS) enzymes"/>
    <property type="match status" value="1"/>
</dbReference>
<gene>
    <name evidence="5" type="ORF">ONB1V03_LOCUS2312</name>
</gene>
<dbReference type="PANTHER" id="PTHR14776:SF1">
    <property type="entry name" value="CADHERIN-LIKE AND PC-ESTERASE DOMAIN-CONTAINING PROTEIN 1"/>
    <property type="match status" value="1"/>
</dbReference>
<dbReference type="PROSITE" id="PS00571">
    <property type="entry name" value="AMIDASES"/>
    <property type="match status" value="1"/>
</dbReference>
<sequence length="1410" mass="159336">MNIKRIEETTVPNPASTKLALIRGQRSVISRDFAAYRSALERHKFSIDAPNWLRSKRRASTQTAQNMTDLKDWLILFCLAFTDGDDGFCLQRKDIQTLKPYQKVNRIPGLRNLLWKRDTFCQTMTEARKVHPLGYSAEWLLKPISIGGHSSGNGPQLINIFTNEGRDRLREYNVKRGVIQQYIANPLLVFGQPVSLRLYVIVTSMAPLRAYVHSEGLVFHRYEENRNYKKIPGRTWILSQFWQFISKNNGTDSMKKAINSIYRAILQTLLIAEAMLITQQQQHSTMHSNNINSERLLFAKCNSCFHLMAFDIILNSSLEPFIIEVNGQPNMQESRKDESPLSGGVKKLILDDVIDLISATDLVANDVSEALDEVIDENIGVMGISCHISHDLCLSRDDLSYLLSSRREALNKGSFKNLYPALGIEAYKPLIDELSQLIVAQSVGQTPNELSVHKTADLHPLLMSLERYYYRHIIDEEYGDSAGNTANEHSTRNQISFHNSSVYLSDKNPFDSTVNGCSDEPSSLPYLASIELSPKLQLMPPFSPLITQYHCNVSYEQLMVSVWAKAQNCQSEVRLEDKFGSSRTTNYTLGIGVNKISLVVVDISHTEPWVINTYTLIINRVPVTHNVPEFRAQLPHRVCSFTQDCDMRVFPRNQCGLSEQNDYSDWRAFLYRQSLTTKCRTGAESGHWMVPCQSCHNSSTCYWREARWDPLQCHYPILSQKRLSSCLTNKKILFVGDSTNRGIMHYLIERLNGTLVDWDKTHDLKIYPNMNRKKTLISFAYYPKFWLPTNQRPSFDRAVYQLFEKVQPLENNSNTVLIFGGVQWLATQHIHMLLKTLAKKSSRGIGRYCNLSKGYVTSIRIFISYECYIVNEFEFFTTFCINKCISLFTFICLRIIRLYFDAFTGITALVFTSSQKGRVPPIGDRLLLQSAHHLSAQIKTGKLKSEVLVKAFVDRIKVVQPYVNAVVDQRYVDAVLEAIDIDKRVQHELYGNDPLIPGLSIHDQPLLGIPFSCKDSVSIEGLAIDGAVEARKGMKAGSDAKAIEYLRRAGAIPLVLTNIPEMTMWWSSANSIYGQTNNPYDLSRIPGGSSGGEGALISSAASVVGVGSDFGGSIRIPSFFCGIFGHKPSPGLVPIDGQFPEMTPEISHMQSIGPMTRYSSDLLPMLKAMVGSNGRKLKHDESVDLSKLKIYYMEENGNPFDTNVSPDIKSAIRRIVSHMSQKYGNYTKKVHFDAFRDAFFIWIYTFKQTKHILGEKKTTTSRWQAVIDLFKYFANMSDHTLYYLILSAIIELTPSVDTEFGQKYVRLGRELKQEFKQLLGNDGVFIYPTHPEAAPKHLSTILKLSNISYTMIFNALGVPVTTCPMGLNRDGLPIGVQIVGSPLNDHLTIAVAQELEKAFGGWVSPSKIVC</sequence>
<dbReference type="OrthoDB" id="2016263at2759"/>
<dbReference type="InterPro" id="IPR036928">
    <property type="entry name" value="AS_sf"/>
</dbReference>
<evidence type="ECO:0008006" key="7">
    <source>
        <dbReference type="Google" id="ProtNLM"/>
    </source>
</evidence>
<feature type="domain" description="Cadherin-like beta-sandwich-like" evidence="3">
    <location>
        <begin position="535"/>
        <end position="620"/>
    </location>
</feature>
<dbReference type="Gene3D" id="3.90.1300.10">
    <property type="entry name" value="Amidase signature (AS) domain"/>
    <property type="match status" value="1"/>
</dbReference>
<name>A0A7R9LEF1_9ACAR</name>
<proteinExistence type="inferred from homology"/>
<comment type="similarity">
    <text evidence="1">Belongs to the amidase family.</text>
</comment>
<organism evidence="5">
    <name type="scientific">Oppiella nova</name>
    <dbReference type="NCBI Taxonomy" id="334625"/>
    <lineage>
        <taxon>Eukaryota</taxon>
        <taxon>Metazoa</taxon>
        <taxon>Ecdysozoa</taxon>
        <taxon>Arthropoda</taxon>
        <taxon>Chelicerata</taxon>
        <taxon>Arachnida</taxon>
        <taxon>Acari</taxon>
        <taxon>Acariformes</taxon>
        <taxon>Sarcoptiformes</taxon>
        <taxon>Oribatida</taxon>
        <taxon>Brachypylina</taxon>
        <taxon>Oppioidea</taxon>
        <taxon>Oppiidae</taxon>
        <taxon>Oppiella</taxon>
    </lineage>
</organism>
<protein>
    <recommendedName>
        <fullName evidence="7">Amidase domain-containing protein</fullName>
    </recommendedName>
</protein>
<dbReference type="Pfam" id="PF01425">
    <property type="entry name" value="Amidase"/>
    <property type="match status" value="1"/>
</dbReference>
<dbReference type="PANTHER" id="PTHR14776">
    <property type="entry name" value="CADHERIN-LIKE AND PC-ESTERASE DOMAIN-CONTAINING PROTEIN 1"/>
    <property type="match status" value="1"/>
</dbReference>
<dbReference type="InterPro" id="IPR004344">
    <property type="entry name" value="TTL/TTLL_fam"/>
</dbReference>
<dbReference type="PROSITE" id="PS51221">
    <property type="entry name" value="TTL"/>
    <property type="match status" value="1"/>
</dbReference>
<evidence type="ECO:0000259" key="3">
    <source>
        <dbReference type="Pfam" id="PF12733"/>
    </source>
</evidence>
<keyword evidence="6" id="KW-1185">Reference proteome</keyword>
<reference evidence="5" key="1">
    <citation type="submission" date="2020-11" db="EMBL/GenBank/DDBJ databases">
        <authorList>
            <person name="Tran Van P."/>
        </authorList>
    </citation>
    <scope>NUCLEOTIDE SEQUENCE</scope>
</reference>
<evidence type="ECO:0000259" key="2">
    <source>
        <dbReference type="Pfam" id="PF01425"/>
    </source>
</evidence>